<dbReference type="PRINTS" id="PR00412">
    <property type="entry name" value="EPOXHYDRLASE"/>
</dbReference>
<keyword evidence="3" id="KW-0378">Hydrolase</keyword>
<dbReference type="InterPro" id="IPR000073">
    <property type="entry name" value="AB_hydrolase_1"/>
</dbReference>
<protein>
    <submittedName>
        <fullName evidence="3">Alpha/beta hydrolase</fullName>
    </submittedName>
</protein>
<dbReference type="FunFam" id="3.40.50.1820:FF:000205">
    <property type="entry name" value="Non-haem bromoperoxidase BPO-A2"/>
    <property type="match status" value="1"/>
</dbReference>
<dbReference type="PANTHER" id="PTHR43433:SF3">
    <property type="entry name" value="NON-HEME CHLOROPEROXIDASE"/>
    <property type="match status" value="1"/>
</dbReference>
<dbReference type="PANTHER" id="PTHR43433">
    <property type="entry name" value="HYDROLASE, ALPHA/BETA FOLD FAMILY PROTEIN"/>
    <property type="match status" value="1"/>
</dbReference>
<dbReference type="SUPFAM" id="SSF53474">
    <property type="entry name" value="alpha/beta-Hydrolases"/>
    <property type="match status" value="1"/>
</dbReference>
<dbReference type="PRINTS" id="PR00111">
    <property type="entry name" value="ABHYDROLASE"/>
</dbReference>
<dbReference type="Proteomes" id="UP000554144">
    <property type="component" value="Unassembled WGS sequence"/>
</dbReference>
<dbReference type="OrthoDB" id="9779853at2"/>
<sequence length="273" mass="30010">MTTFTTSDNVTLFYKDWGAGQPVFFSHGWPLSSDAWDNQMMYFGQHGYRVIAHDRRGHGRSQQTWTGNDMDRYADDLAELFDHLDLGNIIMVGHSTGGGEVAHYIGRHGSTRVAKVVLVGAVPPLMLQTDSNPNGTPIEVFDGLRAGVASNRSQLFRDLTVPFYGFNRQGVAANEGFQHAFWLQGMQGGIKSHYDCIHEFSEVDYAADLKAINKPVLLIHGDDDQIVPIAASAELAVKLIDDGILKVYPGGSHGLAQLEADKFNADVLAFIRS</sequence>
<dbReference type="GO" id="GO:0016787">
    <property type="term" value="F:hydrolase activity"/>
    <property type="evidence" value="ECO:0007669"/>
    <property type="project" value="UniProtKB-KW"/>
</dbReference>
<dbReference type="Pfam" id="PF00561">
    <property type="entry name" value="Abhydrolase_1"/>
    <property type="match status" value="1"/>
</dbReference>
<dbReference type="EMBL" id="JACCEV010000001">
    <property type="protein sequence ID" value="NYT84774.1"/>
    <property type="molecule type" value="Genomic_DNA"/>
</dbReference>
<reference evidence="3 4" key="1">
    <citation type="submission" date="2020-07" db="EMBL/GenBank/DDBJ databases">
        <title>Taxonomic revisions and descriptions of new bacterial species based on genomic comparisons in the high-G+C-content subgroup of the family Alcaligenaceae.</title>
        <authorList>
            <person name="Szabo A."/>
            <person name="Felfoldi T."/>
        </authorList>
    </citation>
    <scope>NUCLEOTIDE SEQUENCE [LARGE SCALE GENOMIC DNA]</scope>
    <source>
        <strain evidence="3 4">DSM 25667</strain>
    </source>
</reference>
<dbReference type="Gene3D" id="3.40.50.1820">
    <property type="entry name" value="alpha/beta hydrolase"/>
    <property type="match status" value="1"/>
</dbReference>
<evidence type="ECO:0000259" key="2">
    <source>
        <dbReference type="Pfam" id="PF00561"/>
    </source>
</evidence>
<dbReference type="AlphaFoldDB" id="A0A853H3R1"/>
<evidence type="ECO:0000313" key="4">
    <source>
        <dbReference type="Proteomes" id="UP000554144"/>
    </source>
</evidence>
<dbReference type="InterPro" id="IPR050471">
    <property type="entry name" value="AB_hydrolase"/>
</dbReference>
<evidence type="ECO:0000256" key="1">
    <source>
        <dbReference type="ARBA" id="ARBA00038128"/>
    </source>
</evidence>
<dbReference type="RefSeq" id="WP_130037999.1">
    <property type="nucleotide sequence ID" value="NZ_JACCEV010000001.1"/>
</dbReference>
<keyword evidence="4" id="KW-1185">Reference proteome</keyword>
<evidence type="ECO:0000313" key="3">
    <source>
        <dbReference type="EMBL" id="NYT84774.1"/>
    </source>
</evidence>
<proteinExistence type="inferred from homology"/>
<name>A0A853H3R1_9BURK</name>
<comment type="caution">
    <text evidence="3">The sequence shown here is derived from an EMBL/GenBank/DDBJ whole genome shotgun (WGS) entry which is preliminary data.</text>
</comment>
<dbReference type="InterPro" id="IPR029058">
    <property type="entry name" value="AB_hydrolase_fold"/>
</dbReference>
<organism evidence="3 4">
    <name type="scientific">Pollutimonas harenae</name>
    <dbReference type="NCBI Taxonomy" id="657015"/>
    <lineage>
        <taxon>Bacteria</taxon>
        <taxon>Pseudomonadati</taxon>
        <taxon>Pseudomonadota</taxon>
        <taxon>Betaproteobacteria</taxon>
        <taxon>Burkholderiales</taxon>
        <taxon>Alcaligenaceae</taxon>
        <taxon>Pollutimonas</taxon>
    </lineage>
</organism>
<comment type="similarity">
    <text evidence="1">Belongs to the AB hydrolase superfamily. Bacterial non-heme haloperoxidase / perhydrolase family.</text>
</comment>
<feature type="domain" description="AB hydrolase-1" evidence="2">
    <location>
        <begin position="22"/>
        <end position="253"/>
    </location>
</feature>
<accession>A0A853H3R1</accession>
<gene>
    <name evidence="3" type="ORF">H0A62_04075</name>
</gene>
<dbReference type="InterPro" id="IPR000639">
    <property type="entry name" value="Epox_hydrolase-like"/>
</dbReference>